<evidence type="ECO:0000256" key="3">
    <source>
        <dbReference type="SAM" id="Phobius"/>
    </source>
</evidence>
<feature type="coiled-coil region" evidence="1">
    <location>
        <begin position="146"/>
        <end position="194"/>
    </location>
</feature>
<dbReference type="EMBL" id="CP121646">
    <property type="protein sequence ID" value="WFU68328.1"/>
    <property type="molecule type" value="Genomic_DNA"/>
</dbReference>
<reference evidence="6 7" key="1">
    <citation type="submission" date="2023-04" db="EMBL/GenBank/DDBJ databases">
        <title>Australian commercial rhizobial inoculants.</title>
        <authorList>
            <person name="Kohlmeier M.G."/>
            <person name="O'Hara G.W."/>
            <person name="Colombi E."/>
            <person name="Ramsay J.P."/>
            <person name="Terpolilli J."/>
        </authorList>
    </citation>
    <scope>NUCLEOTIDE SEQUENCE [LARGE SCALE GENOMIC DNA]</scope>
    <source>
        <strain evidence="6 7">CB627</strain>
    </source>
</reference>
<feature type="region of interest" description="Disordered" evidence="2">
    <location>
        <begin position="1"/>
        <end position="52"/>
    </location>
</feature>
<gene>
    <name evidence="6" type="ORF">QA636_39850</name>
</gene>
<proteinExistence type="predicted"/>
<feature type="coiled-coil region" evidence="1">
    <location>
        <begin position="226"/>
        <end position="267"/>
    </location>
</feature>
<keyword evidence="1" id="KW-0175">Coiled coil</keyword>
<dbReference type="InterPro" id="IPR058634">
    <property type="entry name" value="AaeA-lik-b-barrel"/>
</dbReference>
<dbReference type="Gene3D" id="2.40.30.170">
    <property type="match status" value="1"/>
</dbReference>
<keyword evidence="3" id="KW-0472">Membrane</keyword>
<dbReference type="InterPro" id="IPR050739">
    <property type="entry name" value="MFP"/>
</dbReference>
<keyword evidence="7" id="KW-1185">Reference proteome</keyword>
<keyword evidence="3" id="KW-0812">Transmembrane</keyword>
<dbReference type="Pfam" id="PF25917">
    <property type="entry name" value="BSH_RND"/>
    <property type="match status" value="1"/>
</dbReference>
<evidence type="ECO:0000256" key="2">
    <source>
        <dbReference type="SAM" id="MobiDB-lite"/>
    </source>
</evidence>
<protein>
    <submittedName>
        <fullName evidence="6">HlyD family secretion protein</fullName>
    </submittedName>
</protein>
<dbReference type="Gene3D" id="2.40.50.100">
    <property type="match status" value="1"/>
</dbReference>
<sequence>MERDQPGHEGIEGASSAPASHEPDLPAVTARAPAQEHPAGKQPAPPATIPPEVIGKTTRRSFLRRRPVVSAIGAVLLAAAIGGGYLYMDYSAHFESTDDAFIAARQSALAPKVSGYITAVPVTDNQHVAAGDVIARLDDRDYRVALAQAEAQVAAARASIENVDAQLDVQQAQIAANQAQVDQAQAALVFAQQQATRYQHLEQSGYGTVQNSEQFTSQLHQQQAALLSAQATLNLAQRQVESLKAQRKSAVANLAQAEAQRDQAKLNLSYTTVTAAQPGRVVSLSAAVGQFAQAGTNLTMFVPDQTWVTANFKEIQLDKMRPGEKVTMKIDAYPGRTIQGHVESVQPGSGTAFSLLPAQNATGNYVKIVQRVPVKIVMDNPPADVALGPGMSVVPTVRINPAPSLFERLEKSSLGRL</sequence>
<dbReference type="InterPro" id="IPR058625">
    <property type="entry name" value="MdtA-like_BSH"/>
</dbReference>
<dbReference type="Proteomes" id="UP001221546">
    <property type="component" value="Chromosome"/>
</dbReference>
<accession>A0ABY8JWG2</accession>
<evidence type="ECO:0000256" key="1">
    <source>
        <dbReference type="SAM" id="Coils"/>
    </source>
</evidence>
<evidence type="ECO:0000259" key="4">
    <source>
        <dbReference type="Pfam" id="PF25917"/>
    </source>
</evidence>
<feature type="domain" description="Multidrug resistance protein MdtA-like barrel-sandwich hybrid" evidence="4">
    <location>
        <begin position="107"/>
        <end position="301"/>
    </location>
</feature>
<dbReference type="PANTHER" id="PTHR30386:SF24">
    <property type="entry name" value="MULTIDRUG RESISTANCE EFFLUX PUMP"/>
    <property type="match status" value="1"/>
</dbReference>
<evidence type="ECO:0000259" key="5">
    <source>
        <dbReference type="Pfam" id="PF25963"/>
    </source>
</evidence>
<feature type="compositionally biased region" description="Basic and acidic residues" evidence="2">
    <location>
        <begin position="1"/>
        <end position="11"/>
    </location>
</feature>
<organism evidence="6 7">
    <name type="scientific">Bradyrhizobium brasilense</name>
    <dbReference type="NCBI Taxonomy" id="1419277"/>
    <lineage>
        <taxon>Bacteria</taxon>
        <taxon>Pseudomonadati</taxon>
        <taxon>Pseudomonadota</taxon>
        <taxon>Alphaproteobacteria</taxon>
        <taxon>Hyphomicrobiales</taxon>
        <taxon>Nitrobacteraceae</taxon>
        <taxon>Bradyrhizobium</taxon>
    </lineage>
</organism>
<dbReference type="SUPFAM" id="SSF111369">
    <property type="entry name" value="HlyD-like secretion proteins"/>
    <property type="match status" value="2"/>
</dbReference>
<feature type="domain" description="p-hydroxybenzoic acid efflux pump subunit AaeA-like beta-barrel" evidence="5">
    <location>
        <begin position="307"/>
        <end position="393"/>
    </location>
</feature>
<dbReference type="Pfam" id="PF25963">
    <property type="entry name" value="Beta-barrel_AAEA"/>
    <property type="match status" value="1"/>
</dbReference>
<keyword evidence="3" id="KW-1133">Transmembrane helix</keyword>
<name>A0ABY8JWG2_9BRAD</name>
<evidence type="ECO:0000313" key="7">
    <source>
        <dbReference type="Proteomes" id="UP001221546"/>
    </source>
</evidence>
<dbReference type="PANTHER" id="PTHR30386">
    <property type="entry name" value="MEMBRANE FUSION SUBUNIT OF EMRAB-TOLC MULTIDRUG EFFLUX PUMP"/>
    <property type="match status" value="1"/>
</dbReference>
<dbReference type="Gene3D" id="1.10.287.470">
    <property type="entry name" value="Helix hairpin bin"/>
    <property type="match status" value="2"/>
</dbReference>
<feature type="transmembrane region" description="Helical" evidence="3">
    <location>
        <begin position="68"/>
        <end position="88"/>
    </location>
</feature>
<evidence type="ECO:0000313" key="6">
    <source>
        <dbReference type="EMBL" id="WFU68328.1"/>
    </source>
</evidence>